<accession>A0A239PPM9</accession>
<comment type="subcellular location">
    <subcellularLocation>
        <location evidence="1">Cell membrane</location>
        <topology evidence="1">Multi-pass membrane protein</topology>
    </subcellularLocation>
</comment>
<dbReference type="EMBL" id="FZQA01000002">
    <property type="protein sequence ID" value="SNT72225.1"/>
    <property type="molecule type" value="Genomic_DNA"/>
</dbReference>
<keyword evidence="3" id="KW-0812">Transmembrane</keyword>
<evidence type="ECO:0000256" key="3">
    <source>
        <dbReference type="ARBA" id="ARBA00022692"/>
    </source>
</evidence>
<dbReference type="RefSeq" id="WP_159462431.1">
    <property type="nucleotide sequence ID" value="NZ_FZQA01000002.1"/>
</dbReference>
<evidence type="ECO:0000256" key="1">
    <source>
        <dbReference type="ARBA" id="ARBA00004651"/>
    </source>
</evidence>
<reference evidence="7 8" key="1">
    <citation type="submission" date="2017-07" db="EMBL/GenBank/DDBJ databases">
        <authorList>
            <person name="Sun Z.S."/>
            <person name="Albrecht U."/>
            <person name="Echele G."/>
            <person name="Lee C.C."/>
        </authorList>
    </citation>
    <scope>NUCLEOTIDE SEQUENCE [LARGE SCALE GENOMIC DNA]</scope>
    <source>
        <strain evidence="7 8">CGMCC 1.12710</strain>
    </source>
</reference>
<evidence type="ECO:0000313" key="7">
    <source>
        <dbReference type="EMBL" id="SNT72225.1"/>
    </source>
</evidence>
<dbReference type="AlphaFoldDB" id="A0A239PPM9"/>
<evidence type="ECO:0000256" key="5">
    <source>
        <dbReference type="ARBA" id="ARBA00023136"/>
    </source>
</evidence>
<dbReference type="GO" id="GO:0055091">
    <property type="term" value="P:phospholipid homeostasis"/>
    <property type="evidence" value="ECO:0007669"/>
    <property type="project" value="TreeGrafter"/>
</dbReference>
<dbReference type="PANTHER" id="PTHR34697:SF2">
    <property type="entry name" value="PHOSPHATIDYLGLYCEROL LYSYLTRANSFERASE"/>
    <property type="match status" value="1"/>
</dbReference>
<dbReference type="SUPFAM" id="SSF55729">
    <property type="entry name" value="Acyl-CoA N-acyltransferases (Nat)"/>
    <property type="match status" value="1"/>
</dbReference>
<keyword evidence="5" id="KW-0472">Membrane</keyword>
<dbReference type="PANTHER" id="PTHR34697">
    <property type="entry name" value="PHOSPHATIDYLGLYCEROL LYSYLTRANSFERASE"/>
    <property type="match status" value="1"/>
</dbReference>
<name>A0A239PPM9_9PROT</name>
<dbReference type="InterPro" id="IPR024320">
    <property type="entry name" value="LPG_synthase_C"/>
</dbReference>
<sequence>MFDAQIFTPSVQGPIHVHVPPAGGALRRFRPPPPPVGNAAEIERAARALRDAEIYDGDSFLALTGDKRFVWSASGASFLMFGVWGRAWIAMGGPVGRADEFDEVAARFAEAARAARAWPAYYAVGADAAARLAAHGFVAEKVGERAVVDLRAFTISGKDKKDIRNALNRADKAGCAFEMRPPGPLGDMEPALRRVSDAWLAMKAGSEKAFSLGRFDPDYLSRFSLAVARRQGEPVAFANIWIKDDLVTMDLMRFADEGPGGGMDYLFTKLLLWAQAEGYARVDFGLAPLAGLDRQGRPSTVARLGAFIYSRGGRFYSFEGLRAYKDKFNPVWEPAYIAAPNRWRAGAAAVAVAALTGGGVRNLLRNSRKGLAAPGRRRQPFARIIGRA</sequence>
<evidence type="ECO:0000259" key="6">
    <source>
        <dbReference type="Pfam" id="PF09924"/>
    </source>
</evidence>
<keyword evidence="8" id="KW-1185">Reference proteome</keyword>
<proteinExistence type="predicted"/>
<organism evidence="7 8">
    <name type="scientific">Amphiplicatus metriothermophilus</name>
    <dbReference type="NCBI Taxonomy" id="1519374"/>
    <lineage>
        <taxon>Bacteria</taxon>
        <taxon>Pseudomonadati</taxon>
        <taxon>Pseudomonadota</taxon>
        <taxon>Alphaproteobacteria</taxon>
        <taxon>Parvularculales</taxon>
        <taxon>Parvularculaceae</taxon>
        <taxon>Amphiplicatus</taxon>
    </lineage>
</organism>
<gene>
    <name evidence="7" type="ORF">SAMN06297382_1262</name>
</gene>
<evidence type="ECO:0000256" key="2">
    <source>
        <dbReference type="ARBA" id="ARBA00022475"/>
    </source>
</evidence>
<evidence type="ECO:0000313" key="8">
    <source>
        <dbReference type="Proteomes" id="UP000198346"/>
    </source>
</evidence>
<keyword evidence="2" id="KW-1003">Cell membrane</keyword>
<dbReference type="OrthoDB" id="145485at2"/>
<dbReference type="Pfam" id="PF09924">
    <property type="entry name" value="LPG_synthase_C"/>
    <property type="match status" value="1"/>
</dbReference>
<dbReference type="GO" id="GO:0005886">
    <property type="term" value="C:plasma membrane"/>
    <property type="evidence" value="ECO:0007669"/>
    <property type="project" value="UniProtKB-SubCell"/>
</dbReference>
<evidence type="ECO:0000256" key="4">
    <source>
        <dbReference type="ARBA" id="ARBA00022989"/>
    </source>
</evidence>
<keyword evidence="4" id="KW-1133">Transmembrane helix</keyword>
<dbReference type="GO" id="GO:0016755">
    <property type="term" value="F:aminoacyltransferase activity"/>
    <property type="evidence" value="ECO:0007669"/>
    <property type="project" value="TreeGrafter"/>
</dbReference>
<feature type="domain" description="Phosphatidylglycerol lysyltransferase C-terminal" evidence="6">
    <location>
        <begin position="56"/>
        <end position="338"/>
    </location>
</feature>
<dbReference type="Proteomes" id="UP000198346">
    <property type="component" value="Unassembled WGS sequence"/>
</dbReference>
<dbReference type="InterPro" id="IPR051211">
    <property type="entry name" value="PG_lysyltransferase"/>
</dbReference>
<protein>
    <submittedName>
        <fullName evidence="7">Uncharacterized conserved protein</fullName>
    </submittedName>
</protein>
<dbReference type="InterPro" id="IPR016181">
    <property type="entry name" value="Acyl_CoA_acyltransferase"/>
</dbReference>